<dbReference type="Proteomes" id="UP000199064">
    <property type="component" value="Unassembled WGS sequence"/>
</dbReference>
<feature type="signal peptide" evidence="2">
    <location>
        <begin position="1"/>
        <end position="22"/>
    </location>
</feature>
<dbReference type="SUPFAM" id="SSF56925">
    <property type="entry name" value="OMPA-like"/>
    <property type="match status" value="1"/>
</dbReference>
<dbReference type="RefSeq" id="WP_065816789.1">
    <property type="nucleotide sequence ID" value="NZ_FNSL01000001.1"/>
</dbReference>
<accession>A0A1H4KKN9</accession>
<keyword evidence="5" id="KW-1185">Reference proteome</keyword>
<evidence type="ECO:0000256" key="2">
    <source>
        <dbReference type="SAM" id="SignalP"/>
    </source>
</evidence>
<evidence type="ECO:0000313" key="4">
    <source>
        <dbReference type="EMBL" id="SEB59071.1"/>
    </source>
</evidence>
<reference evidence="5" key="1">
    <citation type="submission" date="2016-10" db="EMBL/GenBank/DDBJ databases">
        <authorList>
            <person name="Varghese N."/>
            <person name="Submissions S."/>
        </authorList>
    </citation>
    <scope>NUCLEOTIDE SEQUENCE [LARGE SCALE GENOMIC DNA]</scope>
    <source>
        <strain evidence="5">ES.061</strain>
    </source>
</reference>
<dbReference type="Pfam" id="PF13505">
    <property type="entry name" value="OMP_b-brl"/>
    <property type="match status" value="1"/>
</dbReference>
<organism evidence="4 5">
    <name type="scientific">Nitratireductor aquibiodomus</name>
    <dbReference type="NCBI Taxonomy" id="204799"/>
    <lineage>
        <taxon>Bacteria</taxon>
        <taxon>Pseudomonadati</taxon>
        <taxon>Pseudomonadota</taxon>
        <taxon>Alphaproteobacteria</taxon>
        <taxon>Hyphomicrobiales</taxon>
        <taxon>Phyllobacteriaceae</taxon>
        <taxon>Nitratireductor</taxon>
    </lineage>
</organism>
<protein>
    <submittedName>
        <fullName evidence="4">Opacity protein</fullName>
    </submittedName>
</protein>
<dbReference type="AlphaFoldDB" id="A0A1H4KKN9"/>
<feature type="domain" description="Outer membrane protein beta-barrel" evidence="3">
    <location>
        <begin position="48"/>
        <end position="262"/>
    </location>
</feature>
<name>A0A1H4KKN9_9HYPH</name>
<evidence type="ECO:0000313" key="5">
    <source>
        <dbReference type="Proteomes" id="UP000199064"/>
    </source>
</evidence>
<keyword evidence="1 2" id="KW-0732">Signal</keyword>
<sequence>MLKSMKVFGAALLLIAPTAGYAADLYEPPIIEAPEPLPPVIQPDPAPSFGGWYIRGDIDYHWSKLRGTEYITYGDAPGGLRGGTASFDTTDLKGAMSLGAGIGYQINKYLRADLTADYWFKSDFTGSTSGTCGGSPCVSTDTSAYSAWLLMANAYVDLGTYYGFTPYVGAGIGGAYIMWDDLTNSISGGSTTVHEGSSNWRFAYSLMAGTSYCLTENLNLDMGYRFTRVAGGRMFEYASGVAPGFDDGFNVHEARAGLRYQFGGNSNCAQPQVVSYDPPPFEPPVYK</sequence>
<gene>
    <name evidence="4" type="ORF">SAMN05216452_2315</name>
</gene>
<dbReference type="InterPro" id="IPR027385">
    <property type="entry name" value="Beta-barrel_OMP"/>
</dbReference>
<evidence type="ECO:0000259" key="3">
    <source>
        <dbReference type="Pfam" id="PF13505"/>
    </source>
</evidence>
<dbReference type="Gene3D" id="2.40.160.20">
    <property type="match status" value="1"/>
</dbReference>
<dbReference type="InterPro" id="IPR011250">
    <property type="entry name" value="OMP/PagP_B-barrel"/>
</dbReference>
<evidence type="ECO:0000256" key="1">
    <source>
        <dbReference type="ARBA" id="ARBA00022729"/>
    </source>
</evidence>
<feature type="chain" id="PRO_5011553047" evidence="2">
    <location>
        <begin position="23"/>
        <end position="287"/>
    </location>
</feature>
<proteinExistence type="predicted"/>
<dbReference type="EMBL" id="FNSL01000001">
    <property type="protein sequence ID" value="SEB59071.1"/>
    <property type="molecule type" value="Genomic_DNA"/>
</dbReference>